<evidence type="ECO:0000313" key="1">
    <source>
        <dbReference type="EMBL" id="SDP59387.1"/>
    </source>
</evidence>
<dbReference type="InterPro" id="IPR014543">
    <property type="entry name" value="UCP028291"/>
</dbReference>
<evidence type="ECO:0000313" key="2">
    <source>
        <dbReference type="Proteomes" id="UP000199317"/>
    </source>
</evidence>
<dbReference type="EMBL" id="FNJL01000017">
    <property type="protein sequence ID" value="SDP59387.1"/>
    <property type="molecule type" value="Genomic_DNA"/>
</dbReference>
<sequence>MITRHGRMDTAEASRFLTRLCYHFRRKIPVEYDQVRGDARFPWGACVLRADAGQLSFDCSAADAEALARVQHAIDSHVELFSRKSPLQVVWDAPVHADADAGPDARVGTCSGAPF</sequence>
<protein>
    <recommendedName>
        <fullName evidence="3">DUF2218 domain-containing protein</fullName>
    </recommendedName>
</protein>
<name>A0A1H0TZC7_9BURK</name>
<dbReference type="Gene3D" id="3.30.310.50">
    <property type="entry name" value="Alpha-D-phosphohexomutase, C-terminal domain"/>
    <property type="match status" value="1"/>
</dbReference>
<gene>
    <name evidence="1" type="ORF">SAMN04489708_11733</name>
</gene>
<dbReference type="RefSeq" id="WP_092835557.1">
    <property type="nucleotide sequence ID" value="NZ_CP028290.1"/>
</dbReference>
<accession>A0A1H0TZC7</accession>
<reference evidence="2" key="1">
    <citation type="submission" date="2016-10" db="EMBL/GenBank/DDBJ databases">
        <authorList>
            <person name="Varghese N."/>
            <person name="Submissions S."/>
        </authorList>
    </citation>
    <scope>NUCLEOTIDE SEQUENCE [LARGE SCALE GENOMIC DNA]</scope>
    <source>
        <strain evidence="2">DSM 17101</strain>
    </source>
</reference>
<dbReference type="Pfam" id="PF09981">
    <property type="entry name" value="DUF2218"/>
    <property type="match status" value="1"/>
</dbReference>
<keyword evidence="2" id="KW-1185">Reference proteome</keyword>
<dbReference type="OrthoDB" id="9806511at2"/>
<evidence type="ECO:0008006" key="3">
    <source>
        <dbReference type="Google" id="ProtNLM"/>
    </source>
</evidence>
<proteinExistence type="predicted"/>
<dbReference type="AlphaFoldDB" id="A0A1H0TZC7"/>
<dbReference type="Proteomes" id="UP000199317">
    <property type="component" value="Unassembled WGS sequence"/>
</dbReference>
<organism evidence="1 2">
    <name type="scientific">Paracidovorax cattleyae</name>
    <dbReference type="NCBI Taxonomy" id="80868"/>
    <lineage>
        <taxon>Bacteria</taxon>
        <taxon>Pseudomonadati</taxon>
        <taxon>Pseudomonadota</taxon>
        <taxon>Betaproteobacteria</taxon>
        <taxon>Burkholderiales</taxon>
        <taxon>Comamonadaceae</taxon>
        <taxon>Paracidovorax</taxon>
    </lineage>
</organism>